<evidence type="ECO:0000256" key="1">
    <source>
        <dbReference type="SAM" id="MobiDB-lite"/>
    </source>
</evidence>
<protein>
    <submittedName>
        <fullName evidence="2">Uncharacterized protein</fullName>
    </submittedName>
</protein>
<reference evidence="3" key="2">
    <citation type="journal article" date="2008" name="Nucleic Acids Res.">
        <title>The rice annotation project database (RAP-DB): 2008 update.</title>
        <authorList>
            <consortium name="The rice annotation project (RAP)"/>
        </authorList>
    </citation>
    <scope>GENOME REANNOTATION</scope>
    <source>
        <strain evidence="3">cv. Nipponbare</strain>
    </source>
</reference>
<dbReference type="AlphaFoldDB" id="Q69VQ5"/>
<evidence type="ECO:0000313" key="2">
    <source>
        <dbReference type="EMBL" id="BAD32990.1"/>
    </source>
</evidence>
<accession>Q69VQ5</accession>
<dbReference type="EMBL" id="AP004011">
    <property type="protein sequence ID" value="BAD32990.1"/>
    <property type="molecule type" value="Genomic_DNA"/>
</dbReference>
<dbReference type="Proteomes" id="UP000000763">
    <property type="component" value="Chromosome 9"/>
</dbReference>
<evidence type="ECO:0000313" key="3">
    <source>
        <dbReference type="Proteomes" id="UP000000763"/>
    </source>
</evidence>
<proteinExistence type="predicted"/>
<gene>
    <name evidence="2" type="primary">OJ1381_H04.26</name>
</gene>
<reference evidence="3" key="1">
    <citation type="journal article" date="2005" name="Nature">
        <title>The map-based sequence of the rice genome.</title>
        <authorList>
            <consortium name="International rice genome sequencing project (IRGSP)"/>
            <person name="Matsumoto T."/>
            <person name="Wu J."/>
            <person name="Kanamori H."/>
            <person name="Katayose Y."/>
            <person name="Fujisawa M."/>
            <person name="Namiki N."/>
            <person name="Mizuno H."/>
            <person name="Yamamoto K."/>
            <person name="Antonio B.A."/>
            <person name="Baba T."/>
            <person name="Sakata K."/>
            <person name="Nagamura Y."/>
            <person name="Aoki H."/>
            <person name="Arikawa K."/>
            <person name="Arita K."/>
            <person name="Bito T."/>
            <person name="Chiden Y."/>
            <person name="Fujitsuka N."/>
            <person name="Fukunaka R."/>
            <person name="Hamada M."/>
            <person name="Harada C."/>
            <person name="Hayashi A."/>
            <person name="Hijishita S."/>
            <person name="Honda M."/>
            <person name="Hosokawa S."/>
            <person name="Ichikawa Y."/>
            <person name="Idonuma A."/>
            <person name="Iijima M."/>
            <person name="Ikeda M."/>
            <person name="Ikeno M."/>
            <person name="Ito K."/>
            <person name="Ito S."/>
            <person name="Ito T."/>
            <person name="Ito Y."/>
            <person name="Ito Y."/>
            <person name="Iwabuchi A."/>
            <person name="Kamiya K."/>
            <person name="Karasawa W."/>
            <person name="Kurita K."/>
            <person name="Katagiri S."/>
            <person name="Kikuta A."/>
            <person name="Kobayashi H."/>
            <person name="Kobayashi N."/>
            <person name="Machita K."/>
            <person name="Maehara T."/>
            <person name="Masukawa M."/>
            <person name="Mizubayashi T."/>
            <person name="Mukai Y."/>
            <person name="Nagasaki H."/>
            <person name="Nagata Y."/>
            <person name="Naito S."/>
            <person name="Nakashima M."/>
            <person name="Nakama Y."/>
            <person name="Nakamichi Y."/>
            <person name="Nakamura M."/>
            <person name="Meguro A."/>
            <person name="Negishi M."/>
            <person name="Ohta I."/>
            <person name="Ohta T."/>
            <person name="Okamoto M."/>
            <person name="Ono N."/>
            <person name="Saji S."/>
            <person name="Sakaguchi M."/>
            <person name="Sakai K."/>
            <person name="Shibata M."/>
            <person name="Shimokawa T."/>
            <person name="Song J."/>
            <person name="Takazaki Y."/>
            <person name="Terasawa K."/>
            <person name="Tsugane M."/>
            <person name="Tsuji K."/>
            <person name="Ueda S."/>
            <person name="Waki K."/>
            <person name="Yamagata H."/>
            <person name="Yamamoto M."/>
            <person name="Yamamoto S."/>
            <person name="Yamane H."/>
            <person name="Yoshiki S."/>
            <person name="Yoshihara R."/>
            <person name="Yukawa K."/>
            <person name="Zhong H."/>
            <person name="Yano M."/>
            <person name="Yuan Q."/>
            <person name="Ouyang S."/>
            <person name="Liu J."/>
            <person name="Jones K.M."/>
            <person name="Gansberger K."/>
            <person name="Moffat K."/>
            <person name="Hill J."/>
            <person name="Bera J."/>
            <person name="Fadrosh D."/>
            <person name="Jin S."/>
            <person name="Johri S."/>
            <person name="Kim M."/>
            <person name="Overton L."/>
            <person name="Reardon M."/>
            <person name="Tsitrin T."/>
            <person name="Vuong H."/>
            <person name="Weaver B."/>
            <person name="Ciecko A."/>
            <person name="Tallon L."/>
            <person name="Jackson J."/>
            <person name="Pai G."/>
            <person name="Aken S.V."/>
            <person name="Utterback T."/>
            <person name="Reidmuller S."/>
            <person name="Feldblyum T."/>
            <person name="Hsiao J."/>
            <person name="Zismann V."/>
            <person name="Iobst S."/>
            <person name="de Vazeille A.R."/>
            <person name="Buell C.R."/>
            <person name="Ying K."/>
            <person name="Li Y."/>
            <person name="Lu T."/>
            <person name="Huang Y."/>
            <person name="Zhao Q."/>
            <person name="Feng Q."/>
            <person name="Zhang L."/>
            <person name="Zhu J."/>
            <person name="Weng Q."/>
            <person name="Mu J."/>
            <person name="Lu Y."/>
            <person name="Fan D."/>
            <person name="Liu Y."/>
            <person name="Guan J."/>
            <person name="Zhang Y."/>
            <person name="Yu S."/>
            <person name="Liu X."/>
            <person name="Zhang Y."/>
            <person name="Hong G."/>
            <person name="Han B."/>
            <person name="Choisne N."/>
            <person name="Demange N."/>
            <person name="Orjeda G."/>
            <person name="Samain S."/>
            <person name="Cattolico L."/>
            <person name="Pelletier E."/>
            <person name="Couloux A."/>
            <person name="Segurens B."/>
            <person name="Wincker P."/>
            <person name="D'Hont A."/>
            <person name="Scarpelli C."/>
            <person name="Weissenbach J."/>
            <person name="Salanoubat M."/>
            <person name="Quetier F."/>
            <person name="Yu Y."/>
            <person name="Kim H.R."/>
            <person name="Rambo T."/>
            <person name="Currie J."/>
            <person name="Collura K."/>
            <person name="Luo M."/>
            <person name="Yang T."/>
            <person name="Ammiraju J.S.S."/>
            <person name="Engler F."/>
            <person name="Soderlund C."/>
            <person name="Wing R.A."/>
            <person name="Palmer L.E."/>
            <person name="de la Bastide M."/>
            <person name="Spiegel L."/>
            <person name="Nascimento L."/>
            <person name="Zutavern T."/>
            <person name="O'Shaughnessy A."/>
            <person name="Dike S."/>
            <person name="Dedhia N."/>
            <person name="Preston R."/>
            <person name="Balija V."/>
            <person name="McCombie W.R."/>
            <person name="Chow T."/>
            <person name="Chen H."/>
            <person name="Chung M."/>
            <person name="Chen C."/>
            <person name="Shaw J."/>
            <person name="Wu H."/>
            <person name="Hsiao K."/>
            <person name="Chao Y."/>
            <person name="Chu M."/>
            <person name="Cheng C."/>
            <person name="Hour A."/>
            <person name="Lee P."/>
            <person name="Lin S."/>
            <person name="Lin Y."/>
            <person name="Liou J."/>
            <person name="Liu S."/>
            <person name="Hsing Y."/>
            <person name="Raghuvanshi S."/>
            <person name="Mohanty A."/>
            <person name="Bharti A.K."/>
            <person name="Gaur A."/>
            <person name="Gupta V."/>
            <person name="Kumar D."/>
            <person name="Ravi V."/>
            <person name="Vij S."/>
            <person name="Kapur A."/>
            <person name="Khurana P."/>
            <person name="Khurana P."/>
            <person name="Khurana J.P."/>
            <person name="Tyagi A.K."/>
            <person name="Gaikwad K."/>
            <person name="Singh A."/>
            <person name="Dalal V."/>
            <person name="Srivastava S."/>
            <person name="Dixit A."/>
            <person name="Pal A.K."/>
            <person name="Ghazi I.A."/>
            <person name="Yadav M."/>
            <person name="Pandit A."/>
            <person name="Bhargava A."/>
            <person name="Sureshbabu K."/>
            <person name="Batra K."/>
            <person name="Sharma T.R."/>
            <person name="Mohapatra T."/>
            <person name="Singh N.K."/>
            <person name="Messing J."/>
            <person name="Nelson A.B."/>
            <person name="Fuks G."/>
            <person name="Kavchok S."/>
            <person name="Keizer G."/>
            <person name="Linton E."/>
            <person name="Llaca V."/>
            <person name="Song R."/>
            <person name="Tanyolac B."/>
            <person name="Young S."/>
            <person name="Ho-Il K."/>
            <person name="Hahn J.H."/>
            <person name="Sangsakoo G."/>
            <person name="Vanavichit A."/>
            <person name="de Mattos Luiz.A.T."/>
            <person name="Zimmer P.D."/>
            <person name="Malone G."/>
            <person name="Dellagostin O."/>
            <person name="de Oliveira A.C."/>
            <person name="Bevan M."/>
            <person name="Bancroft I."/>
            <person name="Minx P."/>
            <person name="Cordum H."/>
            <person name="Wilson R."/>
            <person name="Cheng Z."/>
            <person name="Jin W."/>
            <person name="Jiang J."/>
            <person name="Leong S.A."/>
            <person name="Iwama H."/>
            <person name="Gojobori T."/>
            <person name="Itoh T."/>
            <person name="Niimura Y."/>
            <person name="Fujii Y."/>
            <person name="Habara T."/>
            <person name="Sakai H."/>
            <person name="Sato Y."/>
            <person name="Wilson G."/>
            <person name="Kumar K."/>
            <person name="McCouch S."/>
            <person name="Juretic N."/>
            <person name="Hoen D."/>
            <person name="Wright S."/>
            <person name="Bruskiewich R."/>
            <person name="Bureau T."/>
            <person name="Miyao A."/>
            <person name="Hirochika H."/>
            <person name="Nishikawa T."/>
            <person name="Kadowaki K."/>
            <person name="Sugiura M."/>
            <person name="Burr B."/>
            <person name="Sasaki T."/>
        </authorList>
    </citation>
    <scope>NUCLEOTIDE SEQUENCE [LARGE SCALE GENOMIC DNA]</scope>
    <source>
        <strain evidence="3">cv. Nipponbare</strain>
    </source>
</reference>
<name>Q69VQ5_ORYSJ</name>
<organism evidence="2 3">
    <name type="scientific">Oryza sativa subsp. japonica</name>
    <name type="common">Rice</name>
    <dbReference type="NCBI Taxonomy" id="39947"/>
    <lineage>
        <taxon>Eukaryota</taxon>
        <taxon>Viridiplantae</taxon>
        <taxon>Streptophyta</taxon>
        <taxon>Embryophyta</taxon>
        <taxon>Tracheophyta</taxon>
        <taxon>Spermatophyta</taxon>
        <taxon>Magnoliopsida</taxon>
        <taxon>Liliopsida</taxon>
        <taxon>Poales</taxon>
        <taxon>Poaceae</taxon>
        <taxon>BOP clade</taxon>
        <taxon>Oryzoideae</taxon>
        <taxon>Oryzeae</taxon>
        <taxon>Oryzinae</taxon>
        <taxon>Oryza</taxon>
        <taxon>Oryza sativa</taxon>
    </lineage>
</organism>
<sequence length="156" mass="17416">MHRGGERCGHAVEVVALHFVAWCDAPTPHPVRDGGGRCWRGHHPELDGTTSTPERAVAVLERELRVVGSMTEMVRSMPENPLGRERERREAPPLVRGGEVDPRWCCRCSVHRSEEEERWAVNVELHARGTSRHVTTHACACGNRRWNGSISCGVNA</sequence>
<feature type="compositionally biased region" description="Basic and acidic residues" evidence="1">
    <location>
        <begin position="82"/>
        <end position="91"/>
    </location>
</feature>
<feature type="region of interest" description="Disordered" evidence="1">
    <location>
        <begin position="77"/>
        <end position="96"/>
    </location>
</feature>